<dbReference type="AlphaFoldDB" id="A0A9X1HNH8"/>
<evidence type="ECO:0000256" key="7">
    <source>
        <dbReference type="ARBA" id="ARBA00023237"/>
    </source>
</evidence>
<name>A0A9X1HNH8_9BACT</name>
<reference evidence="10" key="1">
    <citation type="submission" date="2021-09" db="EMBL/GenBank/DDBJ databases">
        <title>Fulvivirga sp. isolated from coastal sediment.</title>
        <authorList>
            <person name="Yu H."/>
        </authorList>
    </citation>
    <scope>NUCLEOTIDE SEQUENCE</scope>
    <source>
        <strain evidence="10">1062</strain>
    </source>
</reference>
<dbReference type="RefSeq" id="WP_225698520.1">
    <property type="nucleotide sequence ID" value="NZ_JAIXNE010000002.1"/>
</dbReference>
<comment type="similarity">
    <text evidence="2">Belongs to the outer membrane factor (OMF) (TC 1.B.17) family.</text>
</comment>
<evidence type="ECO:0000313" key="13">
    <source>
        <dbReference type="Proteomes" id="UP001139409"/>
    </source>
</evidence>
<evidence type="ECO:0000313" key="12">
    <source>
        <dbReference type="EMBL" id="MCA6077723.1"/>
    </source>
</evidence>
<feature type="signal peptide" evidence="9">
    <location>
        <begin position="1"/>
        <end position="19"/>
    </location>
</feature>
<accession>A0A9X1HNH8</accession>
<protein>
    <submittedName>
        <fullName evidence="10">TolC family protein</fullName>
    </submittedName>
</protein>
<evidence type="ECO:0000313" key="10">
    <source>
        <dbReference type="EMBL" id="MCA6075418.1"/>
    </source>
</evidence>
<organism evidence="10 13">
    <name type="scientific">Fulvivirga sedimenti</name>
    <dbReference type="NCBI Taxonomy" id="2879465"/>
    <lineage>
        <taxon>Bacteria</taxon>
        <taxon>Pseudomonadati</taxon>
        <taxon>Bacteroidota</taxon>
        <taxon>Cytophagia</taxon>
        <taxon>Cytophagales</taxon>
        <taxon>Fulvivirgaceae</taxon>
        <taxon>Fulvivirga</taxon>
    </lineage>
</organism>
<dbReference type="SUPFAM" id="SSF56954">
    <property type="entry name" value="Outer membrane efflux proteins (OEP)"/>
    <property type="match status" value="1"/>
</dbReference>
<evidence type="ECO:0000313" key="11">
    <source>
        <dbReference type="EMBL" id="MCA6076595.1"/>
    </source>
</evidence>
<keyword evidence="4" id="KW-1134">Transmembrane beta strand</keyword>
<evidence type="ECO:0000256" key="3">
    <source>
        <dbReference type="ARBA" id="ARBA00022448"/>
    </source>
</evidence>
<dbReference type="EMBL" id="JAIXNE010000002">
    <property type="protein sequence ID" value="MCA6075418.1"/>
    <property type="molecule type" value="Genomic_DNA"/>
</dbReference>
<evidence type="ECO:0000256" key="6">
    <source>
        <dbReference type="ARBA" id="ARBA00023136"/>
    </source>
</evidence>
<dbReference type="GO" id="GO:0015288">
    <property type="term" value="F:porin activity"/>
    <property type="evidence" value="ECO:0007669"/>
    <property type="project" value="TreeGrafter"/>
</dbReference>
<gene>
    <name evidence="10" type="ORF">LDX50_11095</name>
    <name evidence="11" type="ORF">LDX50_17065</name>
    <name evidence="12" type="ORF">LDX50_22785</name>
</gene>
<dbReference type="GO" id="GO:1990281">
    <property type="term" value="C:efflux pump complex"/>
    <property type="evidence" value="ECO:0007669"/>
    <property type="project" value="TreeGrafter"/>
</dbReference>
<dbReference type="PANTHER" id="PTHR30026">
    <property type="entry name" value="OUTER MEMBRANE PROTEIN TOLC"/>
    <property type="match status" value="1"/>
</dbReference>
<dbReference type="EMBL" id="JAIXNE010000003">
    <property type="protein sequence ID" value="MCA6076595.1"/>
    <property type="molecule type" value="Genomic_DNA"/>
</dbReference>
<keyword evidence="7" id="KW-0998">Cell outer membrane</keyword>
<dbReference type="GO" id="GO:0009279">
    <property type="term" value="C:cell outer membrane"/>
    <property type="evidence" value="ECO:0007669"/>
    <property type="project" value="UniProtKB-SubCell"/>
</dbReference>
<feature type="coiled-coil region" evidence="8">
    <location>
        <begin position="354"/>
        <end position="403"/>
    </location>
</feature>
<dbReference type="EMBL" id="JAIXNE010000004">
    <property type="protein sequence ID" value="MCA6077723.1"/>
    <property type="molecule type" value="Genomic_DNA"/>
</dbReference>
<proteinExistence type="inferred from homology"/>
<evidence type="ECO:0000256" key="5">
    <source>
        <dbReference type="ARBA" id="ARBA00022692"/>
    </source>
</evidence>
<comment type="subcellular location">
    <subcellularLocation>
        <location evidence="1">Cell outer membrane</location>
    </subcellularLocation>
</comment>
<evidence type="ECO:0000256" key="9">
    <source>
        <dbReference type="SAM" id="SignalP"/>
    </source>
</evidence>
<evidence type="ECO:0000256" key="8">
    <source>
        <dbReference type="SAM" id="Coils"/>
    </source>
</evidence>
<feature type="chain" id="PRO_5041115800" evidence="9">
    <location>
        <begin position="20"/>
        <end position="463"/>
    </location>
</feature>
<keyword evidence="13" id="KW-1185">Reference proteome</keyword>
<evidence type="ECO:0000256" key="2">
    <source>
        <dbReference type="ARBA" id="ARBA00007613"/>
    </source>
</evidence>
<evidence type="ECO:0000256" key="4">
    <source>
        <dbReference type="ARBA" id="ARBA00022452"/>
    </source>
</evidence>
<keyword evidence="9" id="KW-0732">Signal</keyword>
<dbReference type="PANTHER" id="PTHR30026:SF20">
    <property type="entry name" value="OUTER MEMBRANE PROTEIN TOLC"/>
    <property type="match status" value="1"/>
</dbReference>
<keyword evidence="5" id="KW-0812">Transmembrane</keyword>
<sequence>MRNIIVLLILSVVATTSFAQETALTLEECINYALEHNQEYLNANLETEISDYVVKETISDGLPQLNGNLDLTYNIKIQTSFIQDFISPAVYDVLQGEGLLEPGPTPDPQFFPVQFGTKYAGNANISLNQMVFDGSFFVGLRAARTFAELSYKDRIRTKIDVVEGVSKAYYLAMVNQERQELILKNYQRLDTLLQETQALYENGFAEKIDVNRIQVQFNNIRVQQDNIARSVALSKALLKFQMGMSPKDDLELKDTIDELIFQEVPAQVFQDFDYNRRIEMSYLQTNIELNQLDIKNVKMGYLPDIDLYGALGATAGTQSSGELFKPGTNWFDYSAVGVRMQLPIFDGLRKSHQIQQRKIKALQLENSREQLQNSIDVEIQQSATNYQLAVDNLKAQLENMDLAEEVYNVAKIKYEEGVGSSIEVTNADADYKESQTNYYNALYDALIAKVELQKAYGVLIEQN</sequence>
<dbReference type="Pfam" id="PF02321">
    <property type="entry name" value="OEP"/>
    <property type="match status" value="1"/>
</dbReference>
<dbReference type="InterPro" id="IPR003423">
    <property type="entry name" value="OMP_efflux"/>
</dbReference>
<dbReference type="Proteomes" id="UP001139409">
    <property type="component" value="Unassembled WGS sequence"/>
</dbReference>
<keyword evidence="6" id="KW-0472">Membrane</keyword>
<keyword evidence="3" id="KW-0813">Transport</keyword>
<dbReference type="Gene3D" id="1.20.1600.10">
    <property type="entry name" value="Outer membrane efflux proteins (OEP)"/>
    <property type="match status" value="1"/>
</dbReference>
<dbReference type="InterPro" id="IPR051906">
    <property type="entry name" value="TolC-like"/>
</dbReference>
<dbReference type="GO" id="GO:0015562">
    <property type="term" value="F:efflux transmembrane transporter activity"/>
    <property type="evidence" value="ECO:0007669"/>
    <property type="project" value="InterPro"/>
</dbReference>
<keyword evidence="8" id="KW-0175">Coiled coil</keyword>
<evidence type="ECO:0000256" key="1">
    <source>
        <dbReference type="ARBA" id="ARBA00004442"/>
    </source>
</evidence>
<comment type="caution">
    <text evidence="10">The sequence shown here is derived from an EMBL/GenBank/DDBJ whole genome shotgun (WGS) entry which is preliminary data.</text>
</comment>